<feature type="non-terminal residue" evidence="3">
    <location>
        <position position="1438"/>
    </location>
</feature>
<dbReference type="Proteomes" id="UP000601435">
    <property type="component" value="Unassembled WGS sequence"/>
</dbReference>
<accession>A0A812WVW5</accession>
<proteinExistence type="predicted"/>
<feature type="region of interest" description="Disordered" evidence="1">
    <location>
        <begin position="220"/>
        <end position="245"/>
    </location>
</feature>
<reference evidence="3" key="1">
    <citation type="submission" date="2021-02" db="EMBL/GenBank/DDBJ databases">
        <authorList>
            <person name="Dougan E. K."/>
            <person name="Rhodes N."/>
            <person name="Thang M."/>
            <person name="Chan C."/>
        </authorList>
    </citation>
    <scope>NUCLEOTIDE SEQUENCE</scope>
</reference>
<evidence type="ECO:0000313" key="4">
    <source>
        <dbReference type="Proteomes" id="UP000601435"/>
    </source>
</evidence>
<feature type="compositionally biased region" description="Basic residues" evidence="1">
    <location>
        <begin position="140"/>
        <end position="152"/>
    </location>
</feature>
<feature type="chain" id="PRO_5032831939" evidence="2">
    <location>
        <begin position="27"/>
        <end position="1438"/>
    </location>
</feature>
<organism evidence="3 4">
    <name type="scientific">Symbiodinium necroappetens</name>
    <dbReference type="NCBI Taxonomy" id="1628268"/>
    <lineage>
        <taxon>Eukaryota</taxon>
        <taxon>Sar</taxon>
        <taxon>Alveolata</taxon>
        <taxon>Dinophyceae</taxon>
        <taxon>Suessiales</taxon>
        <taxon>Symbiodiniaceae</taxon>
        <taxon>Symbiodinium</taxon>
    </lineage>
</organism>
<feature type="region of interest" description="Disordered" evidence="1">
    <location>
        <begin position="125"/>
        <end position="154"/>
    </location>
</feature>
<protein>
    <submittedName>
        <fullName evidence="3">Uncharacterized protein</fullName>
    </submittedName>
</protein>
<evidence type="ECO:0000256" key="2">
    <source>
        <dbReference type="SAM" id="SignalP"/>
    </source>
</evidence>
<evidence type="ECO:0000313" key="3">
    <source>
        <dbReference type="EMBL" id="CAE7692700.1"/>
    </source>
</evidence>
<feature type="non-terminal residue" evidence="3">
    <location>
        <position position="1"/>
    </location>
</feature>
<dbReference type="OrthoDB" id="445978at2759"/>
<evidence type="ECO:0000256" key="1">
    <source>
        <dbReference type="SAM" id="MobiDB-lite"/>
    </source>
</evidence>
<sequence>VSSWIGPLFLPAPALLFRSFSALAGGAEPVVGPSKEVSVELAEEEEDGTLQSTGVFQSVLLVDFTEEVCAYVGRYDPVTSPVEAVHFQTGAPHLQLHFPSVLQAARAWVLEEEGERLAFYSANEGGDHAPEALQEDAAPKRRAAAPRPKRHTNAQLADQISSLVGMLPALTQQVQDLASRQRALEAKAAQVPSAAPPSASPALPAHRRPFPSLVQAPFLRAPPPAFPPEQAEEELDQAESSDGGMGASGVIGLGSRGAAKREKLQEQLALRTGGFLLAVSQQALRRLVPSEPLPATRDELALRRSVFTSYAERFGGFGSQRGLGVIFWLLANILDAMISGDATGAEEMAALAIIAVEQASQDSGSWDLAYLLTLMEDPPHQLFQHRPQSQNPRLRAFGGLTPQPWATTTLSFVKEIDAIQSRRNETMSAPKSRTLRLPRSSWAVSRANSYNTKGPPLKPFRARAPLKSQFDWQCPVFPAALTSQRVLLTLFSLCRSRVAFRRVAHVAVMACNFLFAGACPCPLRLLTHRPNKAQAAAIGYVFKLCRACGAVEPFLVASAGRRNLSLATGLAELCEHLTFVGPSSDPYGPQFHGVAPEAADPGKCSFVAPGPSPCTGEGYEITGRGQWDPSPFLAPDPDLQIAFLEPDILLHSASPPADAVPDLSRERPREVGDLALRWSELGLLGLKDSYQDQVSPHDSVRVFNCFKTPECDRMIGDRRSRNFRERALRGPSVSLPCGPVFLSVYLNPRSTTLRIAITDRKDFYHQIAAGPRKASHNSLYPPLREELFLGTAALSELHKRRASSSRRSVLVEPAGEGKVIACFKAVLQGDHLGVEEAPETPPEESQAVRALERATLAYQDAKLLGSTEKDVKGEEKAKVAGAELDASASARQAGLVTAGAPCSKRLSLASISLSLASLPSTTDVLHSCLLGGWVSAFLYRRPLMAVFSHAFALVDAVLHRADPLFEELPLEVFFLWLLHMLETGGVDAVAARFGALCLLEQTGSSLMRRLVTSVSLLTGLLQKAIAKTFSRGLQRKLQAKRTFELEPYGLESLLVNDAASSLSWALTSAWKWDHESHINCLESSAFLRLCYHKARQARPSRFASLIDSNVARCAISKGRSPSKALMKVLRRISAVSLACGLYSALPFCPTRLMPADAPSRDAPLLPPRPGPNLLSSYPIDPLAALPRLRRWAANWARLCLLVVPWIFPSPDDRDARLPSLTYVPPPFDFAITQKNRDKLWESFRAWSEEQGVPDDLFSEASLPDIDSINAVLARYGRMLYKAGRPYNHYSETVNALASKFPRLRRLLQPAWDVAFQWQRLEPHVHHQAMPWQILAAVLAAALCWGWPEVAGIVALSWGGLARIGEIFAAYRRDLVLPADVGEEQENVLLSIREPKTRNTAARHQALKVDQPQLVQTIILAFSNLTKDQRLWPWSPATF</sequence>
<feature type="compositionally biased region" description="Acidic residues" evidence="1">
    <location>
        <begin position="230"/>
        <end position="239"/>
    </location>
</feature>
<feature type="region of interest" description="Disordered" evidence="1">
    <location>
        <begin position="188"/>
        <end position="208"/>
    </location>
</feature>
<name>A0A812WVW5_9DINO</name>
<feature type="signal peptide" evidence="2">
    <location>
        <begin position="1"/>
        <end position="26"/>
    </location>
</feature>
<dbReference type="EMBL" id="CAJNJA010034428">
    <property type="protein sequence ID" value="CAE7692700.1"/>
    <property type="molecule type" value="Genomic_DNA"/>
</dbReference>
<keyword evidence="4" id="KW-1185">Reference proteome</keyword>
<comment type="caution">
    <text evidence="3">The sequence shown here is derived from an EMBL/GenBank/DDBJ whole genome shotgun (WGS) entry which is preliminary data.</text>
</comment>
<keyword evidence="2" id="KW-0732">Signal</keyword>
<gene>
    <name evidence="3" type="ORF">SNEC2469_LOCUS19955</name>
</gene>